<evidence type="ECO:0000313" key="4">
    <source>
        <dbReference type="Proteomes" id="UP001151582"/>
    </source>
</evidence>
<dbReference type="PANTHER" id="PTHR12150:SF13">
    <property type="entry name" value="METHYLTRANSFERASE C9ORF114-RELATED"/>
    <property type="match status" value="1"/>
</dbReference>
<sequence>MGHHSKKRKNHHRDSHYSADHSARDDTYNSSETTQGQTRFTAASKGRKYTVSIALPGSIIDNAQTAELRTYLAGQIGRAAAVFNVDEIVVYDDHQGHAKHASYSNRQDKMSGVFESAAQQTDPNAFLARVLQYLEAPQYLRKDLFPIHRDLKYAGLLNPLDCPHHVRADEPSPYREGVTVTKGYTDSHQGWANCGLRNYVRVDRMLKPGIRVTVQMDDPFLRGAKHLSGKVVARRVPREQDGFYWGYQVRVADSLSTVFSECPFKGGYDVTIGTSERGSSIDTVTESLPNFE</sequence>
<feature type="compositionally biased region" description="Basic and acidic residues" evidence="2">
    <location>
        <begin position="15"/>
        <end position="27"/>
    </location>
</feature>
<dbReference type="Gene3D" id="3.40.1280.10">
    <property type="match status" value="2"/>
</dbReference>
<dbReference type="SUPFAM" id="SSF50249">
    <property type="entry name" value="Nucleic acid-binding proteins"/>
    <property type="match status" value="1"/>
</dbReference>
<organism evidence="3 4">
    <name type="scientific">Dimargaris verticillata</name>
    <dbReference type="NCBI Taxonomy" id="2761393"/>
    <lineage>
        <taxon>Eukaryota</taxon>
        <taxon>Fungi</taxon>
        <taxon>Fungi incertae sedis</taxon>
        <taxon>Zoopagomycota</taxon>
        <taxon>Kickxellomycotina</taxon>
        <taxon>Dimargaritomycetes</taxon>
        <taxon>Dimargaritales</taxon>
        <taxon>Dimargaritaceae</taxon>
        <taxon>Dimargaris</taxon>
    </lineage>
</organism>
<evidence type="ECO:0000313" key="3">
    <source>
        <dbReference type="EMBL" id="KAJ1983775.1"/>
    </source>
</evidence>
<name>A0A9W8EE48_9FUNG</name>
<dbReference type="OrthoDB" id="361029at2759"/>
<dbReference type="EMBL" id="JANBQB010000041">
    <property type="protein sequence ID" value="KAJ1983775.1"/>
    <property type="molecule type" value="Genomic_DNA"/>
</dbReference>
<protein>
    <submittedName>
        <fullName evidence="3">Uncharacterized protein</fullName>
    </submittedName>
</protein>
<feature type="compositionally biased region" description="Polar residues" evidence="2">
    <location>
        <begin position="28"/>
        <end position="41"/>
    </location>
</feature>
<dbReference type="AlphaFoldDB" id="A0A9W8EE48"/>
<feature type="region of interest" description="Disordered" evidence="2">
    <location>
        <begin position="1"/>
        <end position="42"/>
    </location>
</feature>
<keyword evidence="4" id="KW-1185">Reference proteome</keyword>
<dbReference type="Pfam" id="PF02598">
    <property type="entry name" value="Methyltrn_RNA_3"/>
    <property type="match status" value="1"/>
</dbReference>
<comment type="caution">
    <text evidence="3">The sequence shown here is derived from an EMBL/GenBank/DDBJ whole genome shotgun (WGS) entry which is preliminary data.</text>
</comment>
<dbReference type="InterPro" id="IPR029028">
    <property type="entry name" value="Alpha/beta_knot_MTases"/>
</dbReference>
<reference evidence="3" key="1">
    <citation type="submission" date="2022-07" db="EMBL/GenBank/DDBJ databases">
        <title>Phylogenomic reconstructions and comparative analyses of Kickxellomycotina fungi.</title>
        <authorList>
            <person name="Reynolds N.K."/>
            <person name="Stajich J.E."/>
            <person name="Barry K."/>
            <person name="Grigoriev I.V."/>
            <person name="Crous P."/>
            <person name="Smith M.E."/>
        </authorList>
    </citation>
    <scope>NUCLEOTIDE SEQUENCE</scope>
    <source>
        <strain evidence="3">RSA 567</strain>
    </source>
</reference>
<accession>A0A9W8EE48</accession>
<gene>
    <name evidence="3" type="ORF">H4R34_001063</name>
</gene>
<dbReference type="SUPFAM" id="SSF75217">
    <property type="entry name" value="alpha/beta knot"/>
    <property type="match status" value="1"/>
</dbReference>
<feature type="compositionally biased region" description="Basic residues" evidence="2">
    <location>
        <begin position="1"/>
        <end position="14"/>
    </location>
</feature>
<proteinExistence type="inferred from homology"/>
<dbReference type="CDD" id="cd18086">
    <property type="entry name" value="HsC9orf114-like"/>
    <property type="match status" value="1"/>
</dbReference>
<evidence type="ECO:0000256" key="1">
    <source>
        <dbReference type="ARBA" id="ARBA00009841"/>
    </source>
</evidence>
<dbReference type="InterPro" id="IPR003750">
    <property type="entry name" value="Put_MeTrfase-C9orf114-like"/>
</dbReference>
<dbReference type="Proteomes" id="UP001151582">
    <property type="component" value="Unassembled WGS sequence"/>
</dbReference>
<dbReference type="InterPro" id="IPR029026">
    <property type="entry name" value="tRNA_m1G_MTases_N"/>
</dbReference>
<comment type="similarity">
    <text evidence="1">Belongs to the class IV-like SAM-binding methyltransferase superfamily.</text>
</comment>
<dbReference type="InterPro" id="IPR012340">
    <property type="entry name" value="NA-bd_OB-fold"/>
</dbReference>
<evidence type="ECO:0000256" key="2">
    <source>
        <dbReference type="SAM" id="MobiDB-lite"/>
    </source>
</evidence>
<dbReference type="PANTHER" id="PTHR12150">
    <property type="entry name" value="CLASS IV SAM-BINDING METHYLTRANSFERASE-RELATED"/>
    <property type="match status" value="1"/>
</dbReference>